<organism evidence="1 2">
    <name type="scientific">Flammeovirga agarivorans</name>
    <dbReference type="NCBI Taxonomy" id="2726742"/>
    <lineage>
        <taxon>Bacteria</taxon>
        <taxon>Pseudomonadati</taxon>
        <taxon>Bacteroidota</taxon>
        <taxon>Cytophagia</taxon>
        <taxon>Cytophagales</taxon>
        <taxon>Flammeovirgaceae</taxon>
        <taxon>Flammeovirga</taxon>
    </lineage>
</organism>
<comment type="caution">
    <text evidence="1">The sequence shown here is derived from an EMBL/GenBank/DDBJ whole genome shotgun (WGS) entry which is preliminary data.</text>
</comment>
<keyword evidence="2" id="KW-1185">Reference proteome</keyword>
<proteinExistence type="predicted"/>
<evidence type="ECO:0000313" key="2">
    <source>
        <dbReference type="Proteomes" id="UP000585050"/>
    </source>
</evidence>
<dbReference type="Proteomes" id="UP000585050">
    <property type="component" value="Unassembled WGS sequence"/>
</dbReference>
<dbReference type="EMBL" id="JABAIL010000016">
    <property type="protein sequence ID" value="NLR94957.1"/>
    <property type="molecule type" value="Genomic_DNA"/>
</dbReference>
<sequence length="164" mass="19161">MEVYTKPILGDTVRVRYSPKSKFDLTIVELCAKHCWKVVRKFSGERYSIRPYLYMPEYKLTLYDSHGTPLNWSLYNGYSSIVYSYNSAQKRAVRAIRNVEKENPSSKVIIEAREFNRVTGEEGRLISFDNYVSLQITEEILNDHFEYSLQNPSRDLLDKIAITA</sequence>
<reference evidence="1 2" key="1">
    <citation type="submission" date="2020-04" db="EMBL/GenBank/DDBJ databases">
        <title>Flammeovirga sp. SR4, a novel species isolated from seawater.</title>
        <authorList>
            <person name="Wang X."/>
        </authorList>
    </citation>
    <scope>NUCLEOTIDE SEQUENCE [LARGE SCALE GENOMIC DNA]</scope>
    <source>
        <strain evidence="1 2">SR4</strain>
    </source>
</reference>
<protein>
    <submittedName>
        <fullName evidence="1">Uncharacterized protein</fullName>
    </submittedName>
</protein>
<evidence type="ECO:0000313" key="1">
    <source>
        <dbReference type="EMBL" id="NLR94957.1"/>
    </source>
</evidence>
<gene>
    <name evidence="1" type="ORF">HGP29_27370</name>
</gene>
<accession>A0A7X8SRL2</accession>
<name>A0A7X8SRL2_9BACT</name>
<dbReference type="RefSeq" id="WP_168885666.1">
    <property type="nucleotide sequence ID" value="NZ_JABAIL010000016.1"/>
</dbReference>
<dbReference type="AlphaFoldDB" id="A0A7X8SRL2"/>